<accession>A0A516Q475</accession>
<gene>
    <name evidence="3" type="ORF">FOE78_21995</name>
</gene>
<dbReference type="RefSeq" id="WP_143988159.1">
    <property type="nucleotide sequence ID" value="NZ_CP041692.1"/>
</dbReference>
<comment type="caution">
    <text evidence="1">Lacks conserved residue(s) required for the propagation of feature annotation.</text>
</comment>
<dbReference type="OrthoDB" id="4804006at2"/>
<dbReference type="AlphaFoldDB" id="A0A516Q475"/>
<dbReference type="InterPro" id="IPR012674">
    <property type="entry name" value="Calycin"/>
</dbReference>
<evidence type="ECO:0000259" key="2">
    <source>
        <dbReference type="Pfam" id="PF08768"/>
    </source>
</evidence>
<dbReference type="PANTHER" id="PTHR15854">
    <property type="entry name" value="THAP4 PROTEIN"/>
    <property type="match status" value="1"/>
</dbReference>
<protein>
    <recommendedName>
        <fullName evidence="1">Ferric nitrobindin-like protein</fullName>
    </recommendedName>
</protein>
<reference evidence="3 4" key="1">
    <citation type="submission" date="2019-07" db="EMBL/GenBank/DDBJ databases">
        <title>Microlunatus dokdonensis sp. nov. isolated from the rhizospheric soil of the wild plant Elymus tsukushiensis.</title>
        <authorList>
            <person name="Ghim S.-Y."/>
            <person name="Hwang Y.-J."/>
            <person name="Son J.-S."/>
            <person name="Shin J.-H."/>
        </authorList>
    </citation>
    <scope>NUCLEOTIDE SEQUENCE [LARGE SCALE GENOMIC DNA]</scope>
    <source>
        <strain evidence="3 4">KUDC0627</strain>
    </source>
</reference>
<dbReference type="KEGG" id="mik:FOE78_21995"/>
<dbReference type="InterPro" id="IPR022939">
    <property type="entry name" value="Nb(III)_bact/plant"/>
</dbReference>
<dbReference type="CDD" id="cd07828">
    <property type="entry name" value="lipocalin_heme-bd-THAP4-like"/>
    <property type="match status" value="1"/>
</dbReference>
<dbReference type="InterPro" id="IPR045165">
    <property type="entry name" value="Nitrobindin"/>
</dbReference>
<feature type="domain" description="THAP4-like heme-binding" evidence="2">
    <location>
        <begin position="13"/>
        <end position="163"/>
    </location>
</feature>
<name>A0A516Q475_9ACTN</name>
<evidence type="ECO:0000256" key="1">
    <source>
        <dbReference type="HAMAP-Rule" id="MF_01297"/>
    </source>
</evidence>
<dbReference type="EMBL" id="CP041692">
    <property type="protein sequence ID" value="QDP98218.1"/>
    <property type="molecule type" value="Genomic_DNA"/>
</dbReference>
<dbReference type="HAMAP" id="MF_01297">
    <property type="entry name" value="nitrobindin"/>
    <property type="match status" value="1"/>
</dbReference>
<keyword evidence="4" id="KW-1185">Reference proteome</keyword>
<dbReference type="SUPFAM" id="SSF50814">
    <property type="entry name" value="Lipocalins"/>
    <property type="match status" value="1"/>
</dbReference>
<dbReference type="Pfam" id="PF08768">
    <property type="entry name" value="THAP4_heme-bd"/>
    <property type="match status" value="1"/>
</dbReference>
<comment type="caution">
    <text evidence="1">Lacks the conserved His residue that binds heme iron in the nitrobindin family.</text>
</comment>
<dbReference type="InterPro" id="IPR014878">
    <property type="entry name" value="THAP4-like_heme-bd"/>
</dbReference>
<dbReference type="PANTHER" id="PTHR15854:SF4">
    <property type="entry name" value="PEROXYNITRITE ISOMERASE THAP4"/>
    <property type="match status" value="1"/>
</dbReference>
<sequence>MPFEIPSDLNPDLVALAWMIGSWQGSGKASYPGSDDIDFGQQIDFSHNGGSYLHYLSQTYEVGEDGTPTKPLQMETGFWRPQSDGSLEVVMSHPEGVVEVWYGHITGAKIEIATDAVARTASAPDYTAGHRLYGQVEGDLLWTFDKAADGQSLQNYQWGRLQRIAA</sequence>
<evidence type="ECO:0000313" key="4">
    <source>
        <dbReference type="Proteomes" id="UP000319263"/>
    </source>
</evidence>
<dbReference type="Gene3D" id="2.40.128.20">
    <property type="match status" value="1"/>
</dbReference>
<evidence type="ECO:0000313" key="3">
    <source>
        <dbReference type="EMBL" id="QDP98218.1"/>
    </source>
</evidence>
<dbReference type="Proteomes" id="UP000319263">
    <property type="component" value="Chromosome"/>
</dbReference>
<feature type="short sequence motif" description="GXWXGXG" evidence="1">
    <location>
        <begin position="21"/>
        <end position="27"/>
    </location>
</feature>
<comment type="similarity">
    <text evidence="1">Belongs to the nitrobindin family.</text>
</comment>
<proteinExistence type="inferred from homology"/>
<organism evidence="3 4">
    <name type="scientific">Microlunatus elymi</name>
    <dbReference type="NCBI Taxonomy" id="2596828"/>
    <lineage>
        <taxon>Bacteria</taxon>
        <taxon>Bacillati</taxon>
        <taxon>Actinomycetota</taxon>
        <taxon>Actinomycetes</taxon>
        <taxon>Propionibacteriales</taxon>
        <taxon>Propionibacteriaceae</taxon>
        <taxon>Microlunatus</taxon>
    </lineage>
</organism>